<sequence length="11" mass="1263">MLVSKTVPIFQ</sequence>
<protein>
    <submittedName>
        <fullName evidence="1">Uncharacterized protein</fullName>
    </submittedName>
</protein>
<dbReference type="EMBL" id="GBXM01029552">
    <property type="protein sequence ID" value="JAH79025.1"/>
    <property type="molecule type" value="Transcribed_RNA"/>
</dbReference>
<organism evidence="1">
    <name type="scientific">Anguilla anguilla</name>
    <name type="common">European freshwater eel</name>
    <name type="synonym">Muraena anguilla</name>
    <dbReference type="NCBI Taxonomy" id="7936"/>
    <lineage>
        <taxon>Eukaryota</taxon>
        <taxon>Metazoa</taxon>
        <taxon>Chordata</taxon>
        <taxon>Craniata</taxon>
        <taxon>Vertebrata</taxon>
        <taxon>Euteleostomi</taxon>
        <taxon>Actinopterygii</taxon>
        <taxon>Neopterygii</taxon>
        <taxon>Teleostei</taxon>
        <taxon>Anguilliformes</taxon>
        <taxon>Anguillidae</taxon>
        <taxon>Anguilla</taxon>
    </lineage>
</organism>
<evidence type="ECO:0000313" key="1">
    <source>
        <dbReference type="EMBL" id="JAH79025.1"/>
    </source>
</evidence>
<proteinExistence type="predicted"/>
<accession>A0A0E9VNP0</accession>
<reference evidence="1" key="2">
    <citation type="journal article" date="2015" name="Fish Shellfish Immunol.">
        <title>Early steps in the European eel (Anguilla anguilla)-Vibrio vulnificus interaction in the gills: Role of the RtxA13 toxin.</title>
        <authorList>
            <person name="Callol A."/>
            <person name="Pajuelo D."/>
            <person name="Ebbesson L."/>
            <person name="Teles M."/>
            <person name="MacKenzie S."/>
            <person name="Amaro C."/>
        </authorList>
    </citation>
    <scope>NUCLEOTIDE SEQUENCE</scope>
</reference>
<reference evidence="1" key="1">
    <citation type="submission" date="2014-11" db="EMBL/GenBank/DDBJ databases">
        <authorList>
            <person name="Amaro Gonzalez C."/>
        </authorList>
    </citation>
    <scope>NUCLEOTIDE SEQUENCE</scope>
</reference>
<name>A0A0E9VNP0_ANGAN</name>